<evidence type="ECO:0000313" key="1">
    <source>
        <dbReference type="EMBL" id="KAG0467216.1"/>
    </source>
</evidence>
<dbReference type="Proteomes" id="UP000636800">
    <property type="component" value="Unassembled WGS sequence"/>
</dbReference>
<reference evidence="3 4" key="1">
    <citation type="journal article" date="2020" name="Nat. Food">
        <title>A phased Vanilla planifolia genome enables genetic improvement of flavour and production.</title>
        <authorList>
            <person name="Hasing T."/>
            <person name="Tang H."/>
            <person name="Brym M."/>
            <person name="Khazi F."/>
            <person name="Huang T."/>
            <person name="Chambers A.H."/>
        </authorList>
    </citation>
    <scope>NUCLEOTIDE SEQUENCE [LARGE SCALE GENOMIC DNA]</scope>
    <source>
        <tissue evidence="1">Leaf</tissue>
    </source>
</reference>
<protein>
    <submittedName>
        <fullName evidence="1">Uncharacterized protein</fullName>
    </submittedName>
</protein>
<dbReference type="Proteomes" id="UP000639772">
    <property type="component" value="Chromosome 9"/>
</dbReference>
<gene>
    <name evidence="2" type="ORF">HPP92_018211</name>
    <name evidence="1" type="ORF">HPP92_018796</name>
</gene>
<evidence type="ECO:0000313" key="2">
    <source>
        <dbReference type="EMBL" id="KAG0468883.1"/>
    </source>
</evidence>
<proteinExistence type="predicted"/>
<organism evidence="1 3">
    <name type="scientific">Vanilla planifolia</name>
    <name type="common">Vanilla</name>
    <dbReference type="NCBI Taxonomy" id="51239"/>
    <lineage>
        <taxon>Eukaryota</taxon>
        <taxon>Viridiplantae</taxon>
        <taxon>Streptophyta</taxon>
        <taxon>Embryophyta</taxon>
        <taxon>Tracheophyta</taxon>
        <taxon>Spermatophyta</taxon>
        <taxon>Magnoliopsida</taxon>
        <taxon>Liliopsida</taxon>
        <taxon>Asparagales</taxon>
        <taxon>Orchidaceae</taxon>
        <taxon>Vanilloideae</taxon>
        <taxon>Vanilleae</taxon>
        <taxon>Vanilla</taxon>
    </lineage>
</organism>
<accession>A0A835UPQ4</accession>
<sequence>MLTDEDERRKNRHRHSTDLSPADRYYVCCISAVILVVELVSVNSCYERGEIPVTEKTSVADRRSLAICAQAQKLLAKDARFGFSEQFKTRPAPARQGWVLETGNQTRIVGTVSRGCTVRL</sequence>
<dbReference type="AlphaFoldDB" id="A0A835UPQ4"/>
<evidence type="ECO:0000313" key="3">
    <source>
        <dbReference type="Proteomes" id="UP000636800"/>
    </source>
</evidence>
<comment type="caution">
    <text evidence="1">The sequence shown here is derived from an EMBL/GenBank/DDBJ whole genome shotgun (WGS) entry which is preliminary data.</text>
</comment>
<dbReference type="EMBL" id="JADCNM010000009">
    <property type="protein sequence ID" value="KAG0468883.1"/>
    <property type="molecule type" value="Genomic_DNA"/>
</dbReference>
<dbReference type="EMBL" id="JADCNL010000009">
    <property type="protein sequence ID" value="KAG0467216.1"/>
    <property type="molecule type" value="Genomic_DNA"/>
</dbReference>
<keyword evidence="3" id="KW-1185">Reference proteome</keyword>
<evidence type="ECO:0000313" key="4">
    <source>
        <dbReference type="Proteomes" id="UP000639772"/>
    </source>
</evidence>
<name>A0A835UPQ4_VANPL</name>